<reference evidence="7 8" key="1">
    <citation type="journal article" date="2024" name="Nat. Commun.">
        <title>Phylogenomics reveals the evolutionary origins of lichenization in chlorophyte algae.</title>
        <authorList>
            <person name="Puginier C."/>
            <person name="Libourel C."/>
            <person name="Otte J."/>
            <person name="Skaloud P."/>
            <person name="Haon M."/>
            <person name="Grisel S."/>
            <person name="Petersen M."/>
            <person name="Berrin J.G."/>
            <person name="Delaux P.M."/>
            <person name="Dal Grande F."/>
            <person name="Keller J."/>
        </authorList>
    </citation>
    <scope>NUCLEOTIDE SEQUENCE [LARGE SCALE GENOMIC DNA]</scope>
    <source>
        <strain evidence="7 8">SAG 245.80</strain>
    </source>
</reference>
<dbReference type="AlphaFoldDB" id="A0AAW1S9Z2"/>
<evidence type="ECO:0000313" key="8">
    <source>
        <dbReference type="Proteomes" id="UP001445335"/>
    </source>
</evidence>
<keyword evidence="5 6" id="KW-0472">Membrane</keyword>
<evidence type="ECO:0000256" key="5">
    <source>
        <dbReference type="ARBA" id="ARBA00023136"/>
    </source>
</evidence>
<sequence>MCLLQGTLGNPLVKAALTSCSMSVLGDCLAQVLNRRPLKEGGAGAPGGIDAARLARMGGFGLLFYGPYQFYWYRALDSFFPTKSVPHFLSKVFLNQTALAPVVLAVVFSWNLVLTGQASKITGKIRHDLVPTMINGWKFWVPASSLNFCAVPLRHQA</sequence>
<organism evidence="7 8">
    <name type="scientific">Elliptochloris bilobata</name>
    <dbReference type="NCBI Taxonomy" id="381761"/>
    <lineage>
        <taxon>Eukaryota</taxon>
        <taxon>Viridiplantae</taxon>
        <taxon>Chlorophyta</taxon>
        <taxon>core chlorophytes</taxon>
        <taxon>Trebouxiophyceae</taxon>
        <taxon>Trebouxiophyceae incertae sedis</taxon>
        <taxon>Elliptochloris clade</taxon>
        <taxon>Elliptochloris</taxon>
    </lineage>
</organism>
<feature type="transmembrane region" description="Helical" evidence="6">
    <location>
        <begin position="54"/>
        <end position="73"/>
    </location>
</feature>
<dbReference type="PANTHER" id="PTHR11266:SF91">
    <property type="entry name" value="EXPRESSED PROTEIN"/>
    <property type="match status" value="1"/>
</dbReference>
<comment type="subcellular location">
    <subcellularLocation>
        <location evidence="1">Membrane</location>
        <topology evidence="1">Multi-pass membrane protein</topology>
    </subcellularLocation>
</comment>
<dbReference type="GO" id="GO:0005737">
    <property type="term" value="C:cytoplasm"/>
    <property type="evidence" value="ECO:0007669"/>
    <property type="project" value="TreeGrafter"/>
</dbReference>
<evidence type="ECO:0000256" key="3">
    <source>
        <dbReference type="ARBA" id="ARBA00022692"/>
    </source>
</evidence>
<comment type="caution">
    <text evidence="7">The sequence shown here is derived from an EMBL/GenBank/DDBJ whole genome shotgun (WGS) entry which is preliminary data.</text>
</comment>
<keyword evidence="4 6" id="KW-1133">Transmembrane helix</keyword>
<evidence type="ECO:0000256" key="6">
    <source>
        <dbReference type="RuleBase" id="RU363053"/>
    </source>
</evidence>
<dbReference type="PANTHER" id="PTHR11266">
    <property type="entry name" value="PEROXISOMAL MEMBRANE PROTEIN 2, PXMP2 MPV17"/>
    <property type="match status" value="1"/>
</dbReference>
<protein>
    <submittedName>
        <fullName evidence="7">Uncharacterized protein</fullName>
    </submittedName>
</protein>
<proteinExistence type="inferred from homology"/>
<keyword evidence="3 6" id="KW-0812">Transmembrane</keyword>
<dbReference type="Proteomes" id="UP001445335">
    <property type="component" value="Unassembled WGS sequence"/>
</dbReference>
<comment type="similarity">
    <text evidence="2 6">Belongs to the peroxisomal membrane protein PXMP2/4 family.</text>
</comment>
<keyword evidence="8" id="KW-1185">Reference proteome</keyword>
<feature type="transmembrane region" description="Helical" evidence="6">
    <location>
        <begin position="93"/>
        <end position="114"/>
    </location>
</feature>
<dbReference type="EMBL" id="JALJOU010000008">
    <property type="protein sequence ID" value="KAK9842253.1"/>
    <property type="molecule type" value="Genomic_DNA"/>
</dbReference>
<evidence type="ECO:0000256" key="4">
    <source>
        <dbReference type="ARBA" id="ARBA00022989"/>
    </source>
</evidence>
<evidence type="ECO:0000313" key="7">
    <source>
        <dbReference type="EMBL" id="KAK9842253.1"/>
    </source>
</evidence>
<accession>A0AAW1S9Z2</accession>
<dbReference type="GO" id="GO:0016020">
    <property type="term" value="C:membrane"/>
    <property type="evidence" value="ECO:0007669"/>
    <property type="project" value="UniProtKB-SubCell"/>
</dbReference>
<dbReference type="Pfam" id="PF04117">
    <property type="entry name" value="Mpv17_PMP22"/>
    <property type="match status" value="1"/>
</dbReference>
<gene>
    <name evidence="7" type="ORF">WJX81_002847</name>
</gene>
<dbReference type="InterPro" id="IPR007248">
    <property type="entry name" value="Mpv17_PMP22"/>
</dbReference>
<evidence type="ECO:0000256" key="1">
    <source>
        <dbReference type="ARBA" id="ARBA00004141"/>
    </source>
</evidence>
<name>A0AAW1S9Z2_9CHLO</name>
<evidence type="ECO:0000256" key="2">
    <source>
        <dbReference type="ARBA" id="ARBA00006824"/>
    </source>
</evidence>